<evidence type="ECO:0000259" key="3">
    <source>
        <dbReference type="PROSITE" id="PS50076"/>
    </source>
</evidence>
<dbReference type="InterPro" id="IPR001623">
    <property type="entry name" value="DnaJ_domain"/>
</dbReference>
<dbReference type="AlphaFoldDB" id="A0A7J7LL87"/>
<dbReference type="PRINTS" id="PR00625">
    <property type="entry name" value="JDOMAIN"/>
</dbReference>
<evidence type="ECO:0000256" key="1">
    <source>
        <dbReference type="ARBA" id="ARBA00023186"/>
    </source>
</evidence>
<sequence>MGIDYYNVLKLSRNASLEDLKRAYKRLAMKWHPDKNPNNKNISESNFKKITEAYDVLSDPDKRRIYDLYGEEGLTNGVVPPNPPSRSSNNNGGNGFWFNSRDADDIYAEFFGESNSGGASNGDGKDSKAKKRGENVMCKLGCSLEELYLGAIRKFKITWDVLDANGMQWINFLLIFYGGAGLLGLRSGDSLETHP</sequence>
<dbReference type="InterPro" id="IPR018253">
    <property type="entry name" value="DnaJ_domain_CS"/>
</dbReference>
<dbReference type="Pfam" id="PF00226">
    <property type="entry name" value="DnaJ"/>
    <property type="match status" value="1"/>
</dbReference>
<dbReference type="GO" id="GO:0005829">
    <property type="term" value="C:cytosol"/>
    <property type="evidence" value="ECO:0007669"/>
    <property type="project" value="TreeGrafter"/>
</dbReference>
<dbReference type="OrthoDB" id="10250354at2759"/>
<gene>
    <name evidence="4" type="ORF">GIB67_039093</name>
</gene>
<dbReference type="InterPro" id="IPR051339">
    <property type="entry name" value="DnaJ_subfamily_B"/>
</dbReference>
<proteinExistence type="predicted"/>
<dbReference type="PANTHER" id="PTHR24078:SF175">
    <property type="entry name" value="DNAJ HEAT SHOCK FAMILY PROTEIN"/>
    <property type="match status" value="1"/>
</dbReference>
<name>A0A7J7LL87_9MAGN</name>
<evidence type="ECO:0000313" key="4">
    <source>
        <dbReference type="EMBL" id="KAF6143310.1"/>
    </source>
</evidence>
<keyword evidence="1" id="KW-0143">Chaperone</keyword>
<feature type="region of interest" description="Disordered" evidence="2">
    <location>
        <begin position="75"/>
        <end position="94"/>
    </location>
</feature>
<dbReference type="EMBL" id="JACGCM010002208">
    <property type="protein sequence ID" value="KAF6143310.1"/>
    <property type="molecule type" value="Genomic_DNA"/>
</dbReference>
<protein>
    <recommendedName>
        <fullName evidence="3">J domain-containing protein</fullName>
    </recommendedName>
</protein>
<dbReference type="GO" id="GO:0051082">
    <property type="term" value="F:unfolded protein binding"/>
    <property type="evidence" value="ECO:0007669"/>
    <property type="project" value="TreeGrafter"/>
</dbReference>
<dbReference type="Gene3D" id="2.60.260.20">
    <property type="entry name" value="Urease metallochaperone UreE, N-terminal domain"/>
    <property type="match status" value="1"/>
</dbReference>
<evidence type="ECO:0000256" key="2">
    <source>
        <dbReference type="SAM" id="MobiDB-lite"/>
    </source>
</evidence>
<reference evidence="4 5" key="1">
    <citation type="journal article" date="2020" name="IScience">
        <title>Genome Sequencing of the Endangered Kingdonia uniflora (Circaeasteraceae, Ranunculales) Reveals Potential Mechanisms of Evolutionary Specialization.</title>
        <authorList>
            <person name="Sun Y."/>
            <person name="Deng T."/>
            <person name="Zhang A."/>
            <person name="Moore M.J."/>
            <person name="Landis J.B."/>
            <person name="Lin N."/>
            <person name="Zhang H."/>
            <person name="Zhang X."/>
            <person name="Huang J."/>
            <person name="Zhang X."/>
            <person name="Sun H."/>
            <person name="Wang H."/>
        </authorList>
    </citation>
    <scope>NUCLEOTIDE SEQUENCE [LARGE SCALE GENOMIC DNA]</scope>
    <source>
        <strain evidence="4">TB1705</strain>
        <tissue evidence="4">Leaf</tissue>
    </source>
</reference>
<dbReference type="SUPFAM" id="SSF46565">
    <property type="entry name" value="Chaperone J-domain"/>
    <property type="match status" value="1"/>
</dbReference>
<accession>A0A7J7LL87</accession>
<feature type="domain" description="J" evidence="3">
    <location>
        <begin position="4"/>
        <end position="70"/>
    </location>
</feature>
<dbReference type="PANTHER" id="PTHR24078">
    <property type="entry name" value="DNAJ HOMOLOG SUBFAMILY C MEMBER"/>
    <property type="match status" value="1"/>
</dbReference>
<feature type="compositionally biased region" description="Low complexity" evidence="2">
    <location>
        <begin position="85"/>
        <end position="94"/>
    </location>
</feature>
<dbReference type="GO" id="GO:0051087">
    <property type="term" value="F:protein-folding chaperone binding"/>
    <property type="evidence" value="ECO:0007669"/>
    <property type="project" value="TreeGrafter"/>
</dbReference>
<dbReference type="PROSITE" id="PS00636">
    <property type="entry name" value="DNAJ_1"/>
    <property type="match status" value="1"/>
</dbReference>
<dbReference type="Gene3D" id="1.10.287.110">
    <property type="entry name" value="DnaJ domain"/>
    <property type="match status" value="1"/>
</dbReference>
<dbReference type="PROSITE" id="PS50076">
    <property type="entry name" value="DNAJ_2"/>
    <property type="match status" value="1"/>
</dbReference>
<dbReference type="CDD" id="cd06257">
    <property type="entry name" value="DnaJ"/>
    <property type="match status" value="1"/>
</dbReference>
<dbReference type="InterPro" id="IPR036869">
    <property type="entry name" value="J_dom_sf"/>
</dbReference>
<organism evidence="4 5">
    <name type="scientific">Kingdonia uniflora</name>
    <dbReference type="NCBI Taxonomy" id="39325"/>
    <lineage>
        <taxon>Eukaryota</taxon>
        <taxon>Viridiplantae</taxon>
        <taxon>Streptophyta</taxon>
        <taxon>Embryophyta</taxon>
        <taxon>Tracheophyta</taxon>
        <taxon>Spermatophyta</taxon>
        <taxon>Magnoliopsida</taxon>
        <taxon>Ranunculales</taxon>
        <taxon>Circaeasteraceae</taxon>
        <taxon>Kingdonia</taxon>
    </lineage>
</organism>
<dbReference type="SMART" id="SM00271">
    <property type="entry name" value="DnaJ"/>
    <property type="match status" value="1"/>
</dbReference>
<dbReference type="Proteomes" id="UP000541444">
    <property type="component" value="Unassembled WGS sequence"/>
</dbReference>
<evidence type="ECO:0000313" key="5">
    <source>
        <dbReference type="Proteomes" id="UP000541444"/>
    </source>
</evidence>
<comment type="caution">
    <text evidence="4">The sequence shown here is derived from an EMBL/GenBank/DDBJ whole genome shotgun (WGS) entry which is preliminary data.</text>
</comment>
<keyword evidence="5" id="KW-1185">Reference proteome</keyword>